<keyword evidence="8" id="KW-1015">Disulfide bond</keyword>
<dbReference type="InterPro" id="IPR013783">
    <property type="entry name" value="Ig-like_fold"/>
</dbReference>
<evidence type="ECO:0000313" key="12">
    <source>
        <dbReference type="Proteomes" id="UP000278807"/>
    </source>
</evidence>
<reference evidence="11 12" key="2">
    <citation type="submission" date="2018-11" db="EMBL/GenBank/DDBJ databases">
        <authorList>
            <consortium name="Pathogen Informatics"/>
        </authorList>
    </citation>
    <scope>NUCLEOTIDE SEQUENCE [LARGE SCALE GENOMIC DNA]</scope>
</reference>
<accession>A0A0R3TT22</accession>
<dbReference type="Pfam" id="PF07679">
    <property type="entry name" value="I-set"/>
    <property type="match status" value="1"/>
</dbReference>
<evidence type="ECO:0000256" key="4">
    <source>
        <dbReference type="ARBA" id="ARBA00022737"/>
    </source>
</evidence>
<protein>
    <submittedName>
        <fullName evidence="13">Ig-like domain-containing protein</fullName>
    </submittedName>
</protein>
<evidence type="ECO:0000256" key="5">
    <source>
        <dbReference type="ARBA" id="ARBA00022889"/>
    </source>
</evidence>
<dbReference type="SMART" id="SM00409">
    <property type="entry name" value="IG"/>
    <property type="match status" value="1"/>
</dbReference>
<reference evidence="13" key="1">
    <citation type="submission" date="2017-02" db="UniProtKB">
        <authorList>
            <consortium name="WormBaseParasite"/>
        </authorList>
    </citation>
    <scope>IDENTIFICATION</scope>
</reference>
<keyword evidence="7" id="KW-0472">Membrane</keyword>
<name>A0A0R3TT22_RODNA</name>
<evidence type="ECO:0000256" key="9">
    <source>
        <dbReference type="ARBA" id="ARBA00023319"/>
    </source>
</evidence>
<dbReference type="Proteomes" id="UP000278807">
    <property type="component" value="Unassembled WGS sequence"/>
</dbReference>
<evidence type="ECO:0000256" key="2">
    <source>
        <dbReference type="ARBA" id="ARBA00022692"/>
    </source>
</evidence>
<dbReference type="PANTHER" id="PTHR45080">
    <property type="entry name" value="CONTACTIN 5"/>
    <property type="match status" value="1"/>
</dbReference>
<dbReference type="CDD" id="cd00096">
    <property type="entry name" value="Ig"/>
    <property type="match status" value="1"/>
</dbReference>
<dbReference type="InterPro" id="IPR007110">
    <property type="entry name" value="Ig-like_dom"/>
</dbReference>
<evidence type="ECO:0000259" key="10">
    <source>
        <dbReference type="PROSITE" id="PS50835"/>
    </source>
</evidence>
<dbReference type="InterPro" id="IPR003598">
    <property type="entry name" value="Ig_sub2"/>
</dbReference>
<keyword evidence="3" id="KW-0732">Signal</keyword>
<dbReference type="EMBL" id="UZAE01013241">
    <property type="protein sequence ID" value="VDO08892.1"/>
    <property type="molecule type" value="Genomic_DNA"/>
</dbReference>
<dbReference type="SMART" id="SM00408">
    <property type="entry name" value="IGc2"/>
    <property type="match status" value="1"/>
</dbReference>
<dbReference type="GO" id="GO:0007156">
    <property type="term" value="P:homophilic cell adhesion via plasma membrane adhesion molecules"/>
    <property type="evidence" value="ECO:0007669"/>
    <property type="project" value="TreeGrafter"/>
</dbReference>
<dbReference type="WBParaSite" id="HNAJ_0001083501-mRNA-1">
    <property type="protein sequence ID" value="HNAJ_0001083501-mRNA-1"/>
    <property type="gene ID" value="HNAJ_0001083501"/>
</dbReference>
<dbReference type="PANTHER" id="PTHR45080:SF8">
    <property type="entry name" value="IG-LIKE DOMAIN-CONTAINING PROTEIN"/>
    <property type="match status" value="1"/>
</dbReference>
<evidence type="ECO:0000313" key="11">
    <source>
        <dbReference type="EMBL" id="VDO08892.1"/>
    </source>
</evidence>
<dbReference type="Gene3D" id="2.60.40.10">
    <property type="entry name" value="Immunoglobulins"/>
    <property type="match status" value="1"/>
</dbReference>
<keyword evidence="12" id="KW-1185">Reference proteome</keyword>
<keyword evidence="2" id="KW-0812">Transmembrane</keyword>
<dbReference type="STRING" id="102285.A0A0R3TT22"/>
<dbReference type="GO" id="GO:0005886">
    <property type="term" value="C:plasma membrane"/>
    <property type="evidence" value="ECO:0007669"/>
    <property type="project" value="TreeGrafter"/>
</dbReference>
<sequence>MTKLTQKAQSAFILTLLIACHIIYGKIFPSLKCGPAPDTPEIHQFLASSPIVLHARIQEMIPAKGPEFDLIALITHIVIKPDNMDMPKRVILRRFFLADNGSSINPYSDKFGCLEVFKPYAKYTFLLGDTGETISHRGNQLVVLALSGPTLTYSEKINQDIQKFLCKSCYPPRLNSFEKMTMNFGDKISTTCIAEGDPLPEVYWYKDNYPVDVVNSDNSVSVDVVQTNEHVVQAILEIDNLILLDTGDYVCKAKNSLGIAQSTLPLRVRKPELANREEEHVMDTRDFEPCDPHENHCFNDGQCFFKKSNPSNRRCSCQEGQKRKILTENGILYKSQVMLQFHLFSHQQYVQVNTIEPPPPPIKSQNSKRAVSLSKSQYFSVIPQTPHYSHLGNEFTFDTYGLIGNGILPSDSPQTCRTRITTLPQSQRASYSIGLLEPIVEREPDSPPIKQKQGDEYV</sequence>
<keyword evidence="9" id="KW-0393">Immunoglobulin domain</keyword>
<dbReference type="InterPro" id="IPR003599">
    <property type="entry name" value="Ig_sub"/>
</dbReference>
<keyword evidence="5" id="KW-0130">Cell adhesion</keyword>
<gene>
    <name evidence="11" type="ORF">HNAJ_LOCUS10830</name>
</gene>
<dbReference type="InterPro" id="IPR050958">
    <property type="entry name" value="Cell_Adh-Cytoskel_Orgn"/>
</dbReference>
<feature type="domain" description="Ig-like" evidence="10">
    <location>
        <begin position="172"/>
        <end position="267"/>
    </location>
</feature>
<dbReference type="OrthoDB" id="6159398at2759"/>
<dbReference type="InterPro" id="IPR013098">
    <property type="entry name" value="Ig_I-set"/>
</dbReference>
<evidence type="ECO:0000256" key="3">
    <source>
        <dbReference type="ARBA" id="ARBA00022729"/>
    </source>
</evidence>
<evidence type="ECO:0000256" key="6">
    <source>
        <dbReference type="ARBA" id="ARBA00022989"/>
    </source>
</evidence>
<dbReference type="AlphaFoldDB" id="A0A0R3TT22"/>
<keyword evidence="4" id="KW-0677">Repeat</keyword>
<comment type="subcellular location">
    <subcellularLocation>
        <location evidence="1">Membrane</location>
        <topology evidence="1">Single-pass membrane protein</topology>
    </subcellularLocation>
</comment>
<evidence type="ECO:0000313" key="13">
    <source>
        <dbReference type="WBParaSite" id="HNAJ_0001083501-mRNA-1"/>
    </source>
</evidence>
<dbReference type="SUPFAM" id="SSF48726">
    <property type="entry name" value="Immunoglobulin"/>
    <property type="match status" value="1"/>
</dbReference>
<dbReference type="PROSITE" id="PS50835">
    <property type="entry name" value="IG_LIKE"/>
    <property type="match status" value="1"/>
</dbReference>
<evidence type="ECO:0000256" key="7">
    <source>
        <dbReference type="ARBA" id="ARBA00023136"/>
    </source>
</evidence>
<keyword evidence="6" id="KW-1133">Transmembrane helix</keyword>
<evidence type="ECO:0000256" key="8">
    <source>
        <dbReference type="ARBA" id="ARBA00023157"/>
    </source>
</evidence>
<dbReference type="PROSITE" id="PS51257">
    <property type="entry name" value="PROKAR_LIPOPROTEIN"/>
    <property type="match status" value="1"/>
</dbReference>
<evidence type="ECO:0000256" key="1">
    <source>
        <dbReference type="ARBA" id="ARBA00004167"/>
    </source>
</evidence>
<organism evidence="13">
    <name type="scientific">Rodentolepis nana</name>
    <name type="common">Dwarf tapeworm</name>
    <name type="synonym">Hymenolepis nana</name>
    <dbReference type="NCBI Taxonomy" id="102285"/>
    <lineage>
        <taxon>Eukaryota</taxon>
        <taxon>Metazoa</taxon>
        <taxon>Spiralia</taxon>
        <taxon>Lophotrochozoa</taxon>
        <taxon>Platyhelminthes</taxon>
        <taxon>Cestoda</taxon>
        <taxon>Eucestoda</taxon>
        <taxon>Cyclophyllidea</taxon>
        <taxon>Hymenolepididae</taxon>
        <taxon>Rodentolepis</taxon>
    </lineage>
</organism>
<proteinExistence type="predicted"/>
<dbReference type="FunFam" id="2.60.40.10:FF:000017">
    <property type="entry name" value="Down syndrome cell adhesion molecule b"/>
    <property type="match status" value="1"/>
</dbReference>
<dbReference type="InterPro" id="IPR036179">
    <property type="entry name" value="Ig-like_dom_sf"/>
</dbReference>